<dbReference type="EMBL" id="JADGJH010003247">
    <property type="protein sequence ID" value="KAJ3092389.1"/>
    <property type="molecule type" value="Genomic_DNA"/>
</dbReference>
<dbReference type="SMART" id="SM00886">
    <property type="entry name" value="Dabb"/>
    <property type="match status" value="1"/>
</dbReference>
<dbReference type="Gene3D" id="3.30.70.100">
    <property type="match status" value="1"/>
</dbReference>
<name>A0AAD5SQV4_9FUNG</name>
<comment type="caution">
    <text evidence="2">The sequence shown here is derived from an EMBL/GenBank/DDBJ whole genome shotgun (WGS) entry which is preliminary data.</text>
</comment>
<proteinExistence type="predicted"/>
<dbReference type="PROSITE" id="PS51502">
    <property type="entry name" value="S_R_A_B_BARREL"/>
    <property type="match status" value="1"/>
</dbReference>
<gene>
    <name evidence="2" type="ORF">HK100_006949</name>
</gene>
<dbReference type="SUPFAM" id="SSF54909">
    <property type="entry name" value="Dimeric alpha+beta barrel"/>
    <property type="match status" value="1"/>
</dbReference>
<evidence type="ECO:0000259" key="1">
    <source>
        <dbReference type="PROSITE" id="PS51502"/>
    </source>
</evidence>
<dbReference type="Proteomes" id="UP001211907">
    <property type="component" value="Unassembled WGS sequence"/>
</dbReference>
<reference evidence="2" key="1">
    <citation type="submission" date="2020-05" db="EMBL/GenBank/DDBJ databases">
        <title>Phylogenomic resolution of chytrid fungi.</title>
        <authorList>
            <person name="Stajich J.E."/>
            <person name="Amses K."/>
            <person name="Simmons R."/>
            <person name="Seto K."/>
            <person name="Myers J."/>
            <person name="Bonds A."/>
            <person name="Quandt C.A."/>
            <person name="Barry K."/>
            <person name="Liu P."/>
            <person name="Grigoriev I."/>
            <person name="Longcore J.E."/>
            <person name="James T.Y."/>
        </authorList>
    </citation>
    <scope>NUCLEOTIDE SEQUENCE</scope>
    <source>
        <strain evidence="2">JEL0513</strain>
    </source>
</reference>
<sequence length="89" mass="9876">MPILHTVLFKLAGEATPDQLQAAKASVVAFSEIPGCSWARFGDVFPSERARGYTHQFIGEFENLEALQIFATHPIHLEAIATHVRPLFD</sequence>
<feature type="non-terminal residue" evidence="2">
    <location>
        <position position="1"/>
    </location>
</feature>
<keyword evidence="3" id="KW-1185">Reference proteome</keyword>
<feature type="domain" description="Stress-response A/B barrel" evidence="1">
    <location>
        <begin position="3"/>
        <end position="89"/>
    </location>
</feature>
<dbReference type="InterPro" id="IPR013097">
    <property type="entry name" value="Dabb"/>
</dbReference>
<evidence type="ECO:0000313" key="2">
    <source>
        <dbReference type="EMBL" id="KAJ3092389.1"/>
    </source>
</evidence>
<dbReference type="Pfam" id="PF07876">
    <property type="entry name" value="Dabb"/>
    <property type="match status" value="1"/>
</dbReference>
<accession>A0AAD5SQV4</accession>
<organism evidence="2 3">
    <name type="scientific">Physocladia obscura</name>
    <dbReference type="NCBI Taxonomy" id="109957"/>
    <lineage>
        <taxon>Eukaryota</taxon>
        <taxon>Fungi</taxon>
        <taxon>Fungi incertae sedis</taxon>
        <taxon>Chytridiomycota</taxon>
        <taxon>Chytridiomycota incertae sedis</taxon>
        <taxon>Chytridiomycetes</taxon>
        <taxon>Chytridiales</taxon>
        <taxon>Chytriomycetaceae</taxon>
        <taxon>Physocladia</taxon>
    </lineage>
</organism>
<dbReference type="InterPro" id="IPR011008">
    <property type="entry name" value="Dimeric_a/b-barrel"/>
</dbReference>
<evidence type="ECO:0000313" key="3">
    <source>
        <dbReference type="Proteomes" id="UP001211907"/>
    </source>
</evidence>
<dbReference type="AlphaFoldDB" id="A0AAD5SQV4"/>
<protein>
    <recommendedName>
        <fullName evidence="1">Stress-response A/B barrel domain-containing protein</fullName>
    </recommendedName>
</protein>